<proteinExistence type="predicted"/>
<sequence length="39" mass="4709">MTNKLRLITREHMLQAFNKIDQEGIQKDNENLYWLIYAG</sequence>
<dbReference type="Proteomes" id="UP000002774">
    <property type="component" value="Chromosome"/>
</dbReference>
<protein>
    <submittedName>
        <fullName evidence="1">Uncharacterized protein</fullName>
    </submittedName>
</protein>
<dbReference type="AlphaFoldDB" id="H1YFQ9"/>
<name>H1YFQ9_9SPHI</name>
<organism evidence="1 2">
    <name type="scientific">Mucilaginibacter paludis DSM 18603</name>
    <dbReference type="NCBI Taxonomy" id="714943"/>
    <lineage>
        <taxon>Bacteria</taxon>
        <taxon>Pseudomonadati</taxon>
        <taxon>Bacteroidota</taxon>
        <taxon>Sphingobacteriia</taxon>
        <taxon>Sphingobacteriales</taxon>
        <taxon>Sphingobacteriaceae</taxon>
        <taxon>Mucilaginibacter</taxon>
    </lineage>
</organism>
<dbReference type="EMBL" id="CM001403">
    <property type="protein sequence ID" value="EHQ24461.1"/>
    <property type="molecule type" value="Genomic_DNA"/>
</dbReference>
<evidence type="ECO:0000313" key="2">
    <source>
        <dbReference type="Proteomes" id="UP000002774"/>
    </source>
</evidence>
<dbReference type="HOGENOM" id="CLU_3312946_0_0_10"/>
<evidence type="ECO:0000313" key="1">
    <source>
        <dbReference type="EMBL" id="EHQ24461.1"/>
    </source>
</evidence>
<keyword evidence="2" id="KW-1185">Reference proteome</keyword>
<reference evidence="1" key="1">
    <citation type="submission" date="2011-09" db="EMBL/GenBank/DDBJ databases">
        <title>The permanent draft genome of Mucilaginibacter paludis DSM 18603.</title>
        <authorList>
            <consortium name="US DOE Joint Genome Institute (JGI-PGF)"/>
            <person name="Lucas S."/>
            <person name="Han J."/>
            <person name="Lapidus A."/>
            <person name="Bruce D."/>
            <person name="Goodwin L."/>
            <person name="Pitluck S."/>
            <person name="Peters L."/>
            <person name="Kyrpides N."/>
            <person name="Mavromatis K."/>
            <person name="Ivanova N."/>
            <person name="Mikhailova N."/>
            <person name="Held B."/>
            <person name="Detter J.C."/>
            <person name="Tapia R."/>
            <person name="Han C."/>
            <person name="Land M."/>
            <person name="Hauser L."/>
            <person name="Markowitz V."/>
            <person name="Cheng J.-F."/>
            <person name="Hugenholtz P."/>
            <person name="Woyke T."/>
            <person name="Wu D."/>
            <person name="Tindall B."/>
            <person name="Brambilla E."/>
            <person name="Klenk H.-P."/>
            <person name="Eisen J.A."/>
        </authorList>
    </citation>
    <scope>NUCLEOTIDE SEQUENCE [LARGE SCALE GENOMIC DNA]</scope>
    <source>
        <strain evidence="1">DSM 18603</strain>
    </source>
</reference>
<gene>
    <name evidence="1" type="ORF">Mucpa_0264</name>
</gene>
<accession>H1YFQ9</accession>